<dbReference type="EMBL" id="AP026866">
    <property type="protein sequence ID" value="BDS06464.1"/>
    <property type="molecule type" value="Genomic_DNA"/>
</dbReference>
<dbReference type="GO" id="GO:0004132">
    <property type="term" value="F:dCMP deaminase activity"/>
    <property type="evidence" value="ECO:0007669"/>
    <property type="project" value="TreeGrafter"/>
</dbReference>
<dbReference type="GO" id="GO:0008270">
    <property type="term" value="F:zinc ion binding"/>
    <property type="evidence" value="ECO:0007669"/>
    <property type="project" value="InterPro"/>
</dbReference>
<dbReference type="InterPro" id="IPR002125">
    <property type="entry name" value="CMP_dCMP_dom"/>
</dbReference>
<keyword evidence="2" id="KW-0479">Metal-binding</keyword>
<dbReference type="InterPro" id="IPR016192">
    <property type="entry name" value="APOBEC/CMP_deaminase_Zn-bd"/>
</dbReference>
<comment type="similarity">
    <text evidence="1">Belongs to the cytidine and deoxycytidylate deaminase family.</text>
</comment>
<evidence type="ECO:0000256" key="3">
    <source>
        <dbReference type="ARBA" id="ARBA00022801"/>
    </source>
</evidence>
<evidence type="ECO:0000256" key="2">
    <source>
        <dbReference type="ARBA" id="ARBA00022723"/>
    </source>
</evidence>
<evidence type="ECO:0000256" key="1">
    <source>
        <dbReference type="ARBA" id="ARBA00006576"/>
    </source>
</evidence>
<dbReference type="PANTHER" id="PTHR11086:SF18">
    <property type="entry name" value="DEOXYCYTIDYLATE DEAMINASE"/>
    <property type="match status" value="1"/>
</dbReference>
<dbReference type="SUPFAM" id="SSF53927">
    <property type="entry name" value="Cytidine deaminase-like"/>
    <property type="match status" value="1"/>
</dbReference>
<evidence type="ECO:0000259" key="5">
    <source>
        <dbReference type="PROSITE" id="PS51747"/>
    </source>
</evidence>
<dbReference type="Gene3D" id="3.40.140.10">
    <property type="entry name" value="Cytidine Deaminase, domain 2"/>
    <property type="match status" value="1"/>
</dbReference>
<dbReference type="InterPro" id="IPR027417">
    <property type="entry name" value="P-loop_NTPase"/>
</dbReference>
<dbReference type="KEGG" id="osu:NT6N_15040"/>
<keyword evidence="3" id="KW-0378">Hydrolase</keyword>
<dbReference type="NCBIfam" id="NF041025">
    <property type="entry name" value="antiphage_deaminase"/>
    <property type="match status" value="1"/>
</dbReference>
<feature type="domain" description="CMP/dCMP-type deaminase" evidence="5">
    <location>
        <begin position="232"/>
        <end position="426"/>
    </location>
</feature>
<keyword evidence="4" id="KW-0862">Zinc</keyword>
<dbReference type="Pfam" id="PF00383">
    <property type="entry name" value="dCMP_cyt_deam_1"/>
    <property type="match status" value="1"/>
</dbReference>
<dbReference type="AlphaFoldDB" id="A0AAT9FKG6"/>
<accession>A0AAT9FKG6</accession>
<dbReference type="InterPro" id="IPR016193">
    <property type="entry name" value="Cytidine_deaminase-like"/>
</dbReference>
<dbReference type="PROSITE" id="PS00903">
    <property type="entry name" value="CYT_DCMP_DEAMINASES_1"/>
    <property type="match status" value="1"/>
</dbReference>
<reference evidence="6" key="1">
    <citation type="submission" date="2024-07" db="EMBL/GenBank/DDBJ databases">
        <title>Complete genome sequence of Verrucomicrobiaceae bacterium NT6N.</title>
        <authorList>
            <person name="Huang C."/>
            <person name="Takami H."/>
            <person name="Hamasaki K."/>
        </authorList>
    </citation>
    <scope>NUCLEOTIDE SEQUENCE</scope>
    <source>
        <strain evidence="6">NT6N</strain>
    </source>
</reference>
<organism evidence="6">
    <name type="scientific">Oceaniferula spumae</name>
    <dbReference type="NCBI Taxonomy" id="2979115"/>
    <lineage>
        <taxon>Bacteria</taxon>
        <taxon>Pseudomonadati</taxon>
        <taxon>Verrucomicrobiota</taxon>
        <taxon>Verrucomicrobiia</taxon>
        <taxon>Verrucomicrobiales</taxon>
        <taxon>Verrucomicrobiaceae</taxon>
        <taxon>Oceaniferula</taxon>
    </lineage>
</organism>
<proteinExistence type="inferred from homology"/>
<dbReference type="GO" id="GO:0005737">
    <property type="term" value="C:cytoplasm"/>
    <property type="evidence" value="ECO:0007669"/>
    <property type="project" value="TreeGrafter"/>
</dbReference>
<dbReference type="PANTHER" id="PTHR11086">
    <property type="entry name" value="DEOXYCYTIDYLATE DEAMINASE-RELATED"/>
    <property type="match status" value="1"/>
</dbReference>
<dbReference type="PROSITE" id="PS51747">
    <property type="entry name" value="CYT_DCMP_DEAMINASES_2"/>
    <property type="match status" value="1"/>
</dbReference>
<dbReference type="InterPro" id="IPR015517">
    <property type="entry name" value="dCMP_deaminase-rel"/>
</dbReference>
<gene>
    <name evidence="6" type="ORF">NT6N_15040</name>
</gene>
<name>A0AAT9FKG6_9BACT</name>
<evidence type="ECO:0000313" key="6">
    <source>
        <dbReference type="EMBL" id="BDS06464.1"/>
    </source>
</evidence>
<protein>
    <submittedName>
        <fullName evidence="6">Deoxycytidylate deaminase</fullName>
    </submittedName>
</protein>
<dbReference type="Gene3D" id="3.40.50.300">
    <property type="entry name" value="P-loop containing nucleotide triphosphate hydrolases"/>
    <property type="match status" value="1"/>
</dbReference>
<evidence type="ECO:0000256" key="4">
    <source>
        <dbReference type="ARBA" id="ARBA00022833"/>
    </source>
</evidence>
<sequence length="510" mass="57290">MDGVNYEKEGGSEIVLAIVGALGVDHKKVIEALESRFMQYDYSSSVTKISREVIPDLSNKVIPEGKYKRAKFLIDEGDALREQYKDNSILVLGALDSIYKTRVKDAEYNKVEHGVNVVLDKRVRIISSLKRPEEVDCLRSVYPRGVYMIGVYADPERRAKRLSCEDGGMTLEEAMSLMKIDEKEKGEYGQRTRDTFHLSDFFVEDSGNEDFFKAQINRIVDLIFGHPFETPSFDEYAMFHAFSASLRSADLSRQVGAVIAANREILAMGANDCPRPEGGLFWREMDETSYYDEKGGRDYTVGKDMNTSVRGDLFNEAVNSITQIKSCEKVDKGEVLHALEDTGLSDITEYGRMVHAEMEALLCCSRTNVSCRGATLYATTFPCHNCAKHIIAAGITNIVYVEPYPKSRTLEFYGIDDAYLDKIKFRPFIGVGPRQFFNLFSMNLSAGGAIKRKKSCGQVVEFIPKLAVPRIAIRPYTYVHIERSISEALTKIKSNEENSDQTDSKAGTTT</sequence>